<keyword evidence="2" id="KW-0472">Membrane</keyword>
<evidence type="ECO:0000313" key="3">
    <source>
        <dbReference type="EMBL" id="AWB34940.1"/>
    </source>
</evidence>
<feature type="compositionally biased region" description="Polar residues" evidence="1">
    <location>
        <begin position="533"/>
        <end position="544"/>
    </location>
</feature>
<sequence length="558" mass="59537">MCEKSRWCALVTVSWFDSPGSWAILSHTVGKLRSGYADANDGRPGEAWAAVRGQHDGERVMAGILLNSGSLQQYTAIGDEGQPVYSVAAQLREAVRLKVGAAAANCLAVPRVNESRSVIDWYSPVDGMVVPWSAATDEERTGALRDLDLFEQEMEQAIGKLGGVSDREKQTVQNLLGKVFHFPGRDCVFLVDGKPVLTFWGFQQGNVHPVSDPFHTLRPVTPAVPPPIPPQAPGPQEPARRRPWWLWLLLLLLLALLLFWLLRSCMQNEPVSGADPSVPVSQLEQTDPLKPPDPALEEPTGVVQQVQRWWQRAIGREPVTVDPAATGLTEAGVIDPATVDPSAVDPGGTDPDIVDPVTAASGSAQDETSGDGLGPELTEDPSPLAEAGTEDAAQENEFQELPGQEPAISADDQPVSRDAPSPSSQIDPGSGLGNPLAIPPDALKSGSVRFLNGNWRAAGGIQDSQTGKPVRLQYQFEDGRAKVTVDRGNGVQCEGFGESSIVDGRLQISEQGTVARCSDGSSFAIPAISCTPDQSGRSQCTGQTPDGRALPITIRQMP</sequence>
<feature type="region of interest" description="Disordered" evidence="1">
    <location>
        <begin position="533"/>
        <end position="558"/>
    </location>
</feature>
<evidence type="ECO:0000256" key="2">
    <source>
        <dbReference type="SAM" id="Phobius"/>
    </source>
</evidence>
<evidence type="ECO:0000256" key="1">
    <source>
        <dbReference type="SAM" id="MobiDB-lite"/>
    </source>
</evidence>
<dbReference type="AlphaFoldDB" id="A0A2R4XMB3"/>
<feature type="transmembrane region" description="Helical" evidence="2">
    <location>
        <begin position="244"/>
        <end position="262"/>
    </location>
</feature>
<protein>
    <submittedName>
        <fullName evidence="3">Breakpoint cluster region protein</fullName>
    </submittedName>
</protein>
<organism evidence="3 4">
    <name type="scientific">Orrella marina</name>
    <dbReference type="NCBI Taxonomy" id="2163011"/>
    <lineage>
        <taxon>Bacteria</taxon>
        <taxon>Pseudomonadati</taxon>
        <taxon>Pseudomonadota</taxon>
        <taxon>Betaproteobacteria</taxon>
        <taxon>Burkholderiales</taxon>
        <taxon>Alcaligenaceae</taxon>
        <taxon>Orrella</taxon>
    </lineage>
</organism>
<dbReference type="KEGG" id="boz:DBV39_15755"/>
<keyword evidence="4" id="KW-1185">Reference proteome</keyword>
<feature type="compositionally biased region" description="Acidic residues" evidence="1">
    <location>
        <begin position="388"/>
        <end position="398"/>
    </location>
</feature>
<gene>
    <name evidence="3" type="ORF">DBV39_15755</name>
</gene>
<dbReference type="InterPro" id="IPR047774">
    <property type="entry name" value="SrfA-like"/>
</dbReference>
<proteinExistence type="predicted"/>
<evidence type="ECO:0000313" key="4">
    <source>
        <dbReference type="Proteomes" id="UP000244571"/>
    </source>
</evidence>
<dbReference type="EMBL" id="CP028901">
    <property type="protein sequence ID" value="AWB34940.1"/>
    <property type="molecule type" value="Genomic_DNA"/>
</dbReference>
<name>A0A2R4XMB3_9BURK</name>
<feature type="region of interest" description="Disordered" evidence="1">
    <location>
        <begin position="331"/>
        <end position="440"/>
    </location>
</feature>
<reference evidence="3 4" key="1">
    <citation type="submission" date="2018-04" db="EMBL/GenBank/DDBJ databases">
        <title>Bordetella sp. HZ20 isolated from seawater.</title>
        <authorList>
            <person name="Sun C."/>
        </authorList>
    </citation>
    <scope>NUCLEOTIDE SEQUENCE [LARGE SCALE GENOMIC DNA]</scope>
    <source>
        <strain evidence="3 4">HZ20</strain>
    </source>
</reference>
<dbReference type="Proteomes" id="UP000244571">
    <property type="component" value="Chromosome"/>
</dbReference>
<keyword evidence="2" id="KW-0812">Transmembrane</keyword>
<feature type="region of interest" description="Disordered" evidence="1">
    <location>
        <begin position="271"/>
        <end position="303"/>
    </location>
</feature>
<dbReference type="NCBIfam" id="NF040486">
    <property type="entry name" value="SrfA_fam"/>
    <property type="match status" value="1"/>
</dbReference>
<accession>A0A2R4XMB3</accession>
<keyword evidence="2" id="KW-1133">Transmembrane helix</keyword>